<dbReference type="Proteomes" id="UP000606172">
    <property type="component" value="Unassembled WGS sequence"/>
</dbReference>
<feature type="domain" description="Signal transduction histidine kinase subgroup 3 dimerisation and phosphoacceptor" evidence="11">
    <location>
        <begin position="205"/>
        <end position="265"/>
    </location>
</feature>
<evidence type="ECO:0000256" key="9">
    <source>
        <dbReference type="SAM" id="Phobius"/>
    </source>
</evidence>
<comment type="catalytic activity">
    <reaction evidence="1">
        <text>ATP + protein L-histidine = ADP + protein N-phospho-L-histidine.</text>
        <dbReference type="EC" id="2.7.13.3"/>
    </reaction>
</comment>
<evidence type="ECO:0000256" key="5">
    <source>
        <dbReference type="ARBA" id="ARBA00022741"/>
    </source>
</evidence>
<keyword evidence="9" id="KW-0812">Transmembrane</keyword>
<evidence type="ECO:0000259" key="10">
    <source>
        <dbReference type="Pfam" id="PF02518"/>
    </source>
</evidence>
<evidence type="ECO:0000256" key="3">
    <source>
        <dbReference type="ARBA" id="ARBA00022553"/>
    </source>
</evidence>
<keyword evidence="8" id="KW-0902">Two-component regulatory system</keyword>
<dbReference type="Pfam" id="PF07730">
    <property type="entry name" value="HisKA_3"/>
    <property type="match status" value="1"/>
</dbReference>
<evidence type="ECO:0000313" key="13">
    <source>
        <dbReference type="Proteomes" id="UP000606172"/>
    </source>
</evidence>
<dbReference type="Pfam" id="PF02518">
    <property type="entry name" value="HATPase_c"/>
    <property type="match status" value="1"/>
</dbReference>
<gene>
    <name evidence="12" type="ORF">Ssi02_17640</name>
</gene>
<keyword evidence="9" id="KW-1133">Transmembrane helix</keyword>
<protein>
    <recommendedName>
        <fullName evidence="2">histidine kinase</fullName>
        <ecNumber evidence="2">2.7.13.3</ecNumber>
    </recommendedName>
</protein>
<accession>A0A919V5G8</accession>
<sequence length="405" mass="41571">MPWTRAVRQGFGSARAGVGLLRPGPRIVPPVNPRQILGLVAVALGGVAGSAVAGASAMLPACVVVGVLVWVASGGSGARRHLMWLTGLAAAVSLAVTVAYRLGIAVPVRGAELPGLAESAGLFLLAGMTARWSPVRQAVISGVAAGAVAGVWSLRFFAPASVLEGVGVAAFWSIGALIAAGIGMSLRFQEARRLRAVAESRAALRLQVARDLHDFVAHDISEMLAHAQAGQFVPTGAADALQRIEQAGQRAMAALDRTVQMLHHDEDAATATTPAPSLTDLPELAERFSASGRAQVRLTMADAVAGASREASAIAYRTVVEALTNVRRHAPGATLVEVTVTAEPEVLVVTVTDDGVPSRTGEQRDGGGFGLPALAEHLTASGGDLTAGALPGGWEVRARIPVARR</sequence>
<dbReference type="Gene3D" id="3.30.565.10">
    <property type="entry name" value="Histidine kinase-like ATPase, C-terminal domain"/>
    <property type="match status" value="1"/>
</dbReference>
<dbReference type="InterPro" id="IPR050482">
    <property type="entry name" value="Sensor_HK_TwoCompSys"/>
</dbReference>
<dbReference type="InterPro" id="IPR003594">
    <property type="entry name" value="HATPase_dom"/>
</dbReference>
<dbReference type="GO" id="GO:0000155">
    <property type="term" value="F:phosphorelay sensor kinase activity"/>
    <property type="evidence" value="ECO:0007669"/>
    <property type="project" value="InterPro"/>
</dbReference>
<proteinExistence type="predicted"/>
<evidence type="ECO:0000256" key="2">
    <source>
        <dbReference type="ARBA" id="ARBA00012438"/>
    </source>
</evidence>
<dbReference type="InterPro" id="IPR011712">
    <property type="entry name" value="Sig_transdc_His_kin_sub3_dim/P"/>
</dbReference>
<dbReference type="PANTHER" id="PTHR24421:SF10">
    <property type="entry name" value="NITRATE_NITRITE SENSOR PROTEIN NARQ"/>
    <property type="match status" value="1"/>
</dbReference>
<keyword evidence="7" id="KW-0067">ATP-binding</keyword>
<evidence type="ECO:0000256" key="4">
    <source>
        <dbReference type="ARBA" id="ARBA00022679"/>
    </source>
</evidence>
<dbReference type="AlphaFoldDB" id="A0A919V5G8"/>
<reference evidence="12" key="1">
    <citation type="submission" date="2021-01" db="EMBL/GenBank/DDBJ databases">
        <title>Whole genome shotgun sequence of Sinosporangium siamense NBRC 109515.</title>
        <authorList>
            <person name="Komaki H."/>
            <person name="Tamura T."/>
        </authorList>
    </citation>
    <scope>NUCLEOTIDE SEQUENCE</scope>
    <source>
        <strain evidence="12">NBRC 109515</strain>
    </source>
</reference>
<dbReference type="EMBL" id="BOOW01000010">
    <property type="protein sequence ID" value="GII91533.1"/>
    <property type="molecule type" value="Genomic_DNA"/>
</dbReference>
<feature type="domain" description="Histidine kinase/HSP90-like ATPase" evidence="10">
    <location>
        <begin position="316"/>
        <end position="403"/>
    </location>
</feature>
<keyword evidence="9" id="KW-0472">Membrane</keyword>
<dbReference type="PANTHER" id="PTHR24421">
    <property type="entry name" value="NITRATE/NITRITE SENSOR PROTEIN NARX-RELATED"/>
    <property type="match status" value="1"/>
</dbReference>
<evidence type="ECO:0000256" key="7">
    <source>
        <dbReference type="ARBA" id="ARBA00022840"/>
    </source>
</evidence>
<name>A0A919V5G8_9ACTN</name>
<evidence type="ECO:0000313" key="12">
    <source>
        <dbReference type="EMBL" id="GII91533.1"/>
    </source>
</evidence>
<keyword evidence="4" id="KW-0808">Transferase</keyword>
<evidence type="ECO:0000256" key="1">
    <source>
        <dbReference type="ARBA" id="ARBA00000085"/>
    </source>
</evidence>
<dbReference type="GO" id="GO:0016020">
    <property type="term" value="C:membrane"/>
    <property type="evidence" value="ECO:0007669"/>
    <property type="project" value="InterPro"/>
</dbReference>
<evidence type="ECO:0000259" key="11">
    <source>
        <dbReference type="Pfam" id="PF07730"/>
    </source>
</evidence>
<dbReference type="CDD" id="cd16917">
    <property type="entry name" value="HATPase_UhpB-NarQ-NarX-like"/>
    <property type="match status" value="1"/>
</dbReference>
<dbReference type="Gene3D" id="1.20.5.1930">
    <property type="match status" value="1"/>
</dbReference>
<dbReference type="InterPro" id="IPR036890">
    <property type="entry name" value="HATPase_C_sf"/>
</dbReference>
<feature type="transmembrane region" description="Helical" evidence="9">
    <location>
        <begin position="37"/>
        <end position="70"/>
    </location>
</feature>
<dbReference type="GO" id="GO:0046983">
    <property type="term" value="F:protein dimerization activity"/>
    <property type="evidence" value="ECO:0007669"/>
    <property type="project" value="InterPro"/>
</dbReference>
<dbReference type="GO" id="GO:0005524">
    <property type="term" value="F:ATP binding"/>
    <property type="evidence" value="ECO:0007669"/>
    <property type="project" value="UniProtKB-KW"/>
</dbReference>
<dbReference type="EC" id="2.7.13.3" evidence="2"/>
<feature type="transmembrane region" description="Helical" evidence="9">
    <location>
        <begin position="169"/>
        <end position="186"/>
    </location>
</feature>
<keyword evidence="3" id="KW-0597">Phosphoprotein</keyword>
<organism evidence="12 13">
    <name type="scientific">Sinosporangium siamense</name>
    <dbReference type="NCBI Taxonomy" id="1367973"/>
    <lineage>
        <taxon>Bacteria</taxon>
        <taxon>Bacillati</taxon>
        <taxon>Actinomycetota</taxon>
        <taxon>Actinomycetes</taxon>
        <taxon>Streptosporangiales</taxon>
        <taxon>Streptosporangiaceae</taxon>
        <taxon>Sinosporangium</taxon>
    </lineage>
</organism>
<feature type="transmembrane region" description="Helical" evidence="9">
    <location>
        <begin position="139"/>
        <end position="157"/>
    </location>
</feature>
<evidence type="ECO:0000256" key="8">
    <source>
        <dbReference type="ARBA" id="ARBA00023012"/>
    </source>
</evidence>
<evidence type="ECO:0000256" key="6">
    <source>
        <dbReference type="ARBA" id="ARBA00022777"/>
    </source>
</evidence>
<keyword evidence="6 12" id="KW-0418">Kinase</keyword>
<keyword evidence="13" id="KW-1185">Reference proteome</keyword>
<dbReference type="SUPFAM" id="SSF55874">
    <property type="entry name" value="ATPase domain of HSP90 chaperone/DNA topoisomerase II/histidine kinase"/>
    <property type="match status" value="1"/>
</dbReference>
<feature type="transmembrane region" description="Helical" evidence="9">
    <location>
        <begin position="82"/>
        <end position="103"/>
    </location>
</feature>
<keyword evidence="5" id="KW-0547">Nucleotide-binding</keyword>
<comment type="caution">
    <text evidence="12">The sequence shown here is derived from an EMBL/GenBank/DDBJ whole genome shotgun (WGS) entry which is preliminary data.</text>
</comment>